<accession>A0A5Q2MHQ9</accession>
<keyword evidence="1" id="KW-0808">Transferase</keyword>
<protein>
    <submittedName>
        <fullName evidence="1">Methyltransferase domain-containing protein</fullName>
    </submittedName>
</protein>
<dbReference type="GO" id="GO:0009312">
    <property type="term" value="P:oligosaccharide biosynthetic process"/>
    <property type="evidence" value="ECO:0007669"/>
    <property type="project" value="InterPro"/>
</dbReference>
<keyword evidence="2" id="KW-1185">Reference proteome</keyword>
<evidence type="ECO:0000313" key="2">
    <source>
        <dbReference type="Proteomes" id="UP000392064"/>
    </source>
</evidence>
<dbReference type="Gene3D" id="3.40.50.150">
    <property type="entry name" value="Vaccinia Virus protein VP39"/>
    <property type="match status" value="1"/>
</dbReference>
<organism evidence="1 2">
    <name type="scientific">Aeromicrobium yanjiei</name>
    <dbReference type="NCBI Taxonomy" id="2662028"/>
    <lineage>
        <taxon>Bacteria</taxon>
        <taxon>Bacillati</taxon>
        <taxon>Actinomycetota</taxon>
        <taxon>Actinomycetes</taxon>
        <taxon>Propionibacteriales</taxon>
        <taxon>Nocardioidaceae</taxon>
        <taxon>Aeromicrobium</taxon>
    </lineage>
</organism>
<dbReference type="Proteomes" id="UP000392064">
    <property type="component" value="Chromosome"/>
</dbReference>
<name>A0A5Q2MHQ9_9ACTN</name>
<reference evidence="1 2" key="1">
    <citation type="submission" date="2019-11" db="EMBL/GenBank/DDBJ databases">
        <authorList>
            <person name="Li J."/>
        </authorList>
    </citation>
    <scope>NUCLEOTIDE SEQUENCE [LARGE SCALE GENOMIC DNA]</scope>
    <source>
        <strain evidence="1 2">MF47</strain>
    </source>
</reference>
<dbReference type="InterPro" id="IPR008715">
    <property type="entry name" value="SAM-MeTfrase_NodS-like"/>
</dbReference>
<dbReference type="Pfam" id="PF05401">
    <property type="entry name" value="NodS"/>
    <property type="match status" value="1"/>
</dbReference>
<evidence type="ECO:0000313" key="1">
    <source>
        <dbReference type="EMBL" id="QGG42624.1"/>
    </source>
</evidence>
<dbReference type="GO" id="GO:0008757">
    <property type="term" value="F:S-adenosylmethionine-dependent methyltransferase activity"/>
    <property type="evidence" value="ECO:0007669"/>
    <property type="project" value="InterPro"/>
</dbReference>
<dbReference type="InterPro" id="IPR029063">
    <property type="entry name" value="SAM-dependent_MTases_sf"/>
</dbReference>
<gene>
    <name evidence="1" type="ORF">GEV26_15245</name>
</gene>
<proteinExistence type="predicted"/>
<dbReference type="GO" id="GO:0032259">
    <property type="term" value="P:methylation"/>
    <property type="evidence" value="ECO:0007669"/>
    <property type="project" value="UniProtKB-KW"/>
</dbReference>
<dbReference type="SUPFAM" id="SSF53335">
    <property type="entry name" value="S-adenosyl-L-methionine-dependent methyltransferases"/>
    <property type="match status" value="1"/>
</dbReference>
<dbReference type="KEGG" id="aef:GEV26_15245"/>
<dbReference type="RefSeq" id="WP_153654416.1">
    <property type="nucleotide sequence ID" value="NZ_CP045737.1"/>
</dbReference>
<sequence length="186" mass="20808">MTSADYFEGLYAESSDPWQLAEREYERRKHALTVASLPRERYGHGFEPGCSIGTLTEMLAGRCDTLLATDPVSAPLDRARTRVPGSHVQFERQSVPDDWPTGPLDLVVLSELLYYLSASGRVQVLAHVMDTLAPDGHLVLVHWRHPFEAATCTGDQAHREIVECDGLVRVVEHIEEDFRLDVLARG</sequence>
<dbReference type="AlphaFoldDB" id="A0A5Q2MHQ9"/>
<dbReference type="EMBL" id="CP045737">
    <property type="protein sequence ID" value="QGG42624.1"/>
    <property type="molecule type" value="Genomic_DNA"/>
</dbReference>
<keyword evidence="1" id="KW-0489">Methyltransferase</keyword>